<dbReference type="InterPro" id="IPR027417">
    <property type="entry name" value="P-loop_NTPase"/>
</dbReference>
<dbReference type="AlphaFoldDB" id="A0AAX4JM72"/>
<dbReference type="Gene3D" id="3.40.50.300">
    <property type="entry name" value="P-loop containing nucleotide triphosphate hydrolases"/>
    <property type="match status" value="1"/>
</dbReference>
<feature type="region of interest" description="Disordered" evidence="3">
    <location>
        <begin position="421"/>
        <end position="502"/>
    </location>
</feature>
<dbReference type="GO" id="GO:0005525">
    <property type="term" value="F:GTP binding"/>
    <property type="evidence" value="ECO:0007669"/>
    <property type="project" value="UniProtKB-KW"/>
</dbReference>
<evidence type="ECO:0000259" key="4">
    <source>
        <dbReference type="Pfam" id="PF01926"/>
    </source>
</evidence>
<evidence type="ECO:0000313" key="6">
    <source>
        <dbReference type="Proteomes" id="UP001355207"/>
    </source>
</evidence>
<evidence type="ECO:0000313" key="5">
    <source>
        <dbReference type="EMBL" id="WWC85902.1"/>
    </source>
</evidence>
<evidence type="ECO:0000256" key="2">
    <source>
        <dbReference type="ARBA" id="ARBA00023134"/>
    </source>
</evidence>
<keyword evidence="1" id="KW-0547">Nucleotide-binding</keyword>
<dbReference type="GO" id="GO:0032543">
    <property type="term" value="P:mitochondrial translation"/>
    <property type="evidence" value="ECO:0007669"/>
    <property type="project" value="TreeGrafter"/>
</dbReference>
<dbReference type="InterPro" id="IPR006073">
    <property type="entry name" value="GTP-bd"/>
</dbReference>
<dbReference type="Gene3D" id="1.10.1580.10">
    <property type="match status" value="1"/>
</dbReference>
<name>A0AAX4JM72_9TREE</name>
<feature type="compositionally biased region" description="Polar residues" evidence="3">
    <location>
        <begin position="427"/>
        <end position="447"/>
    </location>
</feature>
<proteinExistence type="predicted"/>
<dbReference type="CDD" id="cd01856">
    <property type="entry name" value="YlqF"/>
    <property type="match status" value="1"/>
</dbReference>
<dbReference type="GO" id="GO:0003924">
    <property type="term" value="F:GTPase activity"/>
    <property type="evidence" value="ECO:0007669"/>
    <property type="project" value="TreeGrafter"/>
</dbReference>
<organism evidence="5 6">
    <name type="scientific">Kwoniella dendrophila CBS 6074</name>
    <dbReference type="NCBI Taxonomy" id="1295534"/>
    <lineage>
        <taxon>Eukaryota</taxon>
        <taxon>Fungi</taxon>
        <taxon>Dikarya</taxon>
        <taxon>Basidiomycota</taxon>
        <taxon>Agaricomycotina</taxon>
        <taxon>Tremellomycetes</taxon>
        <taxon>Tremellales</taxon>
        <taxon>Cryptococcaceae</taxon>
        <taxon>Kwoniella</taxon>
    </lineage>
</organism>
<sequence length="502" mass="55754">MSFIIRSSFPYPAKIPSWFAGHMSRSLRELPTLLENIDLVIEARDSRLPLTSINSTFDQLLNKMRKGKNKEREKLVVYTKRDLGEKRYEEPLKKAFLEHAGQKVMFADTRSDRDVREVLKHAVRIAKDNAETIPDLRVLVIGMPNVGKSSLLNALRRVGLRKGKVFRTGAEAGITRKLTGTVRIYEDPSVYVYDTPGVMVPYLGRGEDGAEKGLKLALTAGIKESLFEQDAMVDYLLWKMNKRLISESHLLDDDPNKHKTYLSLLPLPKDFQPTDDLSTLLDSLSERLGALKKGGEKDHEAASAFIIRAFREGKLGEFTLDDLTIPNKVAKDVQAGSQANISPINDMTEENDRGALEFVEREKTPQNKDAQECVLPSITTHISPDQTTSATLSASSSSQSSDLNHQVSEIVKQYLAATSQASSSSSGHANINSDKSSFSNLSLNQQKKANKRQRLDERDNKLRAKGVNVPIRQWGNTKKGGSSGLGRGSRTGEAGKFARSRK</sequence>
<dbReference type="Proteomes" id="UP001355207">
    <property type="component" value="Chromosome 1"/>
</dbReference>
<dbReference type="InterPro" id="IPR023179">
    <property type="entry name" value="GTP-bd_ortho_bundle_sf"/>
</dbReference>
<feature type="compositionally biased region" description="Basic and acidic residues" evidence="3">
    <location>
        <begin position="453"/>
        <end position="462"/>
    </location>
</feature>
<dbReference type="Pfam" id="PF01926">
    <property type="entry name" value="MMR_HSR1"/>
    <property type="match status" value="1"/>
</dbReference>
<evidence type="ECO:0000256" key="3">
    <source>
        <dbReference type="SAM" id="MobiDB-lite"/>
    </source>
</evidence>
<feature type="compositionally biased region" description="Low complexity" evidence="3">
    <location>
        <begin position="385"/>
        <end position="403"/>
    </location>
</feature>
<accession>A0AAX4JM72</accession>
<reference evidence="5 6" key="1">
    <citation type="submission" date="2024-01" db="EMBL/GenBank/DDBJ databases">
        <title>Comparative genomics of Cryptococcus and Kwoniella reveals pathogenesis evolution and contrasting modes of karyotype evolution via chromosome fusion or intercentromeric recombination.</title>
        <authorList>
            <person name="Coelho M.A."/>
            <person name="David-Palma M."/>
            <person name="Shea T."/>
            <person name="Bowers K."/>
            <person name="McGinley-Smith S."/>
            <person name="Mohammad A.W."/>
            <person name="Gnirke A."/>
            <person name="Yurkov A.M."/>
            <person name="Nowrousian M."/>
            <person name="Sun S."/>
            <person name="Cuomo C.A."/>
            <person name="Heitman J."/>
        </authorList>
    </citation>
    <scope>NUCLEOTIDE SEQUENCE [LARGE SCALE GENOMIC DNA]</scope>
    <source>
        <strain evidence="5 6">CBS 6074</strain>
    </source>
</reference>
<dbReference type="SUPFAM" id="SSF52540">
    <property type="entry name" value="P-loop containing nucleoside triphosphate hydrolases"/>
    <property type="match status" value="1"/>
</dbReference>
<dbReference type="EMBL" id="CP144098">
    <property type="protein sequence ID" value="WWC85902.1"/>
    <property type="molecule type" value="Genomic_DNA"/>
</dbReference>
<dbReference type="PANTHER" id="PTHR45782">
    <property type="entry name" value="MITOCHONDRIAL RIBOSOME-ASSOCIATED GTPASE 1"/>
    <property type="match status" value="1"/>
</dbReference>
<feature type="region of interest" description="Disordered" evidence="3">
    <location>
        <begin position="381"/>
        <end position="404"/>
    </location>
</feature>
<protein>
    <recommendedName>
        <fullName evidence="4">G domain-containing protein</fullName>
    </recommendedName>
</protein>
<feature type="domain" description="G" evidence="4">
    <location>
        <begin position="137"/>
        <end position="219"/>
    </location>
</feature>
<dbReference type="GO" id="GO:0005739">
    <property type="term" value="C:mitochondrion"/>
    <property type="evidence" value="ECO:0007669"/>
    <property type="project" value="TreeGrafter"/>
</dbReference>
<keyword evidence="2" id="KW-0342">GTP-binding</keyword>
<keyword evidence="6" id="KW-1185">Reference proteome</keyword>
<dbReference type="RefSeq" id="XP_066072665.1">
    <property type="nucleotide sequence ID" value="XM_066216568.1"/>
</dbReference>
<dbReference type="GeneID" id="91091444"/>
<gene>
    <name evidence="5" type="ORF">L201_000772</name>
</gene>
<dbReference type="PANTHER" id="PTHR45782:SF4">
    <property type="entry name" value="MITOCHONDRIAL RIBOSOME-ASSOCIATED GTPASE 1"/>
    <property type="match status" value="1"/>
</dbReference>
<evidence type="ECO:0000256" key="1">
    <source>
        <dbReference type="ARBA" id="ARBA00022741"/>
    </source>
</evidence>